<evidence type="ECO:0000256" key="4">
    <source>
        <dbReference type="ARBA" id="ARBA00023002"/>
    </source>
</evidence>
<comment type="cofactor">
    <cofactor evidence="1">
        <name>FAD</name>
        <dbReference type="ChEBI" id="CHEBI:57692"/>
    </cofactor>
</comment>
<dbReference type="InterPro" id="IPR050315">
    <property type="entry name" value="FAD-oxidoreductase_2"/>
</dbReference>
<keyword evidence="4" id="KW-0560">Oxidoreductase</keyword>
<dbReference type="Pfam" id="PF00890">
    <property type="entry name" value="FAD_binding_2"/>
    <property type="match status" value="1"/>
</dbReference>
<feature type="domain" description="FAD-dependent oxidoreductase 2 FAD-binding" evidence="5">
    <location>
        <begin position="19"/>
        <end position="467"/>
    </location>
</feature>
<reference evidence="7" key="1">
    <citation type="journal article" date="2019" name="Int. J. Syst. Evol. Microbiol.">
        <title>The Global Catalogue of Microorganisms (GCM) 10K type strain sequencing project: providing services to taxonomists for standard genome sequencing and annotation.</title>
        <authorList>
            <consortium name="The Broad Institute Genomics Platform"/>
            <consortium name="The Broad Institute Genome Sequencing Center for Infectious Disease"/>
            <person name="Wu L."/>
            <person name="Ma J."/>
        </authorList>
    </citation>
    <scope>NUCLEOTIDE SEQUENCE [LARGE SCALE GENOMIC DNA]</scope>
    <source>
        <strain evidence="7">JCM 4855</strain>
    </source>
</reference>
<dbReference type="InterPro" id="IPR027477">
    <property type="entry name" value="Succ_DH/fumarate_Rdtase_cat_sf"/>
</dbReference>
<keyword evidence="7" id="KW-1185">Reference proteome</keyword>
<evidence type="ECO:0000313" key="7">
    <source>
        <dbReference type="Proteomes" id="UP001596409"/>
    </source>
</evidence>
<dbReference type="InterPro" id="IPR036188">
    <property type="entry name" value="FAD/NAD-bd_sf"/>
</dbReference>
<evidence type="ECO:0000259" key="5">
    <source>
        <dbReference type="Pfam" id="PF00890"/>
    </source>
</evidence>
<dbReference type="SUPFAM" id="SSF51905">
    <property type="entry name" value="FAD/NAD(P)-binding domain"/>
    <property type="match status" value="1"/>
</dbReference>
<dbReference type="Gene3D" id="3.50.50.60">
    <property type="entry name" value="FAD/NAD(P)-binding domain"/>
    <property type="match status" value="1"/>
</dbReference>
<sequence length="488" mass="52230">MTTTQMTGHPAGGWDIEADVVVLGFGAAGCAAAIEAHDAGASVIVLEKMEEGLEGGNTRVSGGIWFDNRDPERAAVYLRSLCGDNPLPEPVVTVWAEETYRNTAWLEGLGAKIGSHGAYPPEYPELEGSDAFGGYLGVEGRMGDGLLYDVLTRAVRARGIEVRLATPARELMQDTATGAVHGVLATGPDSSPLRIRARRGVVLATGGFEADQQMVRDYLRLPDSVVWGTPAATGDGHRMAMKAGADLWHMDNMMTVTGMRAPGFRSGFYTPFFLGKNFLYIGKDGTRLADEQPQVGHGQAVLHGNYELFPVRPMHVIFDENARLAGPVSPGRDMLPVGWNLLVEGYEWSADNSAEIEKGWIHRADTLEDLAGILGLDPHALLATVQRWNAACAAGVDDQFGRDPQTLAPLDRAPYYAFSWGPMVAWSNGGPRRDERARVLDPFGAVIPGLLAAGNVSSTYSWAKDGGMHIADALAFGRVAGRTAAAGE</sequence>
<name>A0ABW2DWT1_9ACTN</name>
<dbReference type="PANTHER" id="PTHR43400:SF10">
    <property type="entry name" value="3-OXOSTEROID 1-DEHYDROGENASE"/>
    <property type="match status" value="1"/>
</dbReference>
<protein>
    <submittedName>
        <fullName evidence="6">FAD-dependent oxidoreductase</fullName>
    </submittedName>
</protein>
<dbReference type="Gene3D" id="3.90.700.10">
    <property type="entry name" value="Succinate dehydrogenase/fumarate reductase flavoprotein, catalytic domain"/>
    <property type="match status" value="1"/>
</dbReference>
<accession>A0ABW2DWT1</accession>
<dbReference type="Proteomes" id="UP001596409">
    <property type="component" value="Unassembled WGS sequence"/>
</dbReference>
<evidence type="ECO:0000256" key="3">
    <source>
        <dbReference type="ARBA" id="ARBA00022827"/>
    </source>
</evidence>
<keyword evidence="2" id="KW-0285">Flavoprotein</keyword>
<proteinExistence type="predicted"/>
<evidence type="ECO:0000313" key="6">
    <source>
        <dbReference type="EMBL" id="MFC7012351.1"/>
    </source>
</evidence>
<dbReference type="PRINTS" id="PR00411">
    <property type="entry name" value="PNDRDTASEI"/>
</dbReference>
<evidence type="ECO:0000256" key="1">
    <source>
        <dbReference type="ARBA" id="ARBA00001974"/>
    </source>
</evidence>
<dbReference type="RefSeq" id="WP_229880276.1">
    <property type="nucleotide sequence ID" value="NZ_BMWA01000001.1"/>
</dbReference>
<organism evidence="6 7">
    <name type="scientific">Streptomyces viridiviolaceus</name>
    <dbReference type="NCBI Taxonomy" id="68282"/>
    <lineage>
        <taxon>Bacteria</taxon>
        <taxon>Bacillati</taxon>
        <taxon>Actinomycetota</taxon>
        <taxon>Actinomycetes</taxon>
        <taxon>Kitasatosporales</taxon>
        <taxon>Streptomycetaceae</taxon>
        <taxon>Streptomyces</taxon>
    </lineage>
</organism>
<dbReference type="EMBL" id="JBHSYM010000023">
    <property type="protein sequence ID" value="MFC7012351.1"/>
    <property type="molecule type" value="Genomic_DNA"/>
</dbReference>
<evidence type="ECO:0000256" key="2">
    <source>
        <dbReference type="ARBA" id="ARBA00022630"/>
    </source>
</evidence>
<dbReference type="PANTHER" id="PTHR43400">
    <property type="entry name" value="FUMARATE REDUCTASE"/>
    <property type="match status" value="1"/>
</dbReference>
<gene>
    <name evidence="6" type="ORF">ACFQMH_11645</name>
</gene>
<dbReference type="InterPro" id="IPR003953">
    <property type="entry name" value="FAD-dep_OxRdtase_2_FAD-bd"/>
</dbReference>
<keyword evidence="3" id="KW-0274">FAD</keyword>
<dbReference type="SUPFAM" id="SSF56425">
    <property type="entry name" value="Succinate dehydrogenase/fumarate reductase flavoprotein, catalytic domain"/>
    <property type="match status" value="1"/>
</dbReference>
<comment type="caution">
    <text evidence="6">The sequence shown here is derived from an EMBL/GenBank/DDBJ whole genome shotgun (WGS) entry which is preliminary data.</text>
</comment>